<dbReference type="Proteomes" id="UP000185062">
    <property type="component" value="Unassembled WGS sequence"/>
</dbReference>
<dbReference type="EMBL" id="FSRO01000001">
    <property type="protein sequence ID" value="SIO41155.1"/>
    <property type="molecule type" value="Genomic_DNA"/>
</dbReference>
<dbReference type="eggNOG" id="COG0400">
    <property type="taxonomic scope" value="Bacteria"/>
</dbReference>
<dbReference type="PANTHER" id="PTHR10655:SF17">
    <property type="entry name" value="LYSOPHOSPHOLIPASE-LIKE PROTEIN 1"/>
    <property type="match status" value="1"/>
</dbReference>
<name>A0A1N6JA81_9PROT</name>
<keyword evidence="5" id="KW-1185">Reference proteome</keyword>
<dbReference type="InterPro" id="IPR050565">
    <property type="entry name" value="LYPA1-2/EST-like"/>
</dbReference>
<sequence>MTILSTNYLPAIKLETGTNVTHTVLWMHGLGADGNDFVPIVKELKLSPEVHVRFIFPHAPARPVTINNGFVMRAWYDICRSDLNSHEDKLGIRDSQKAIDALIEREILNGIASERIILAGFSQGGAMALHVGLRHEKKLAGIIALSCYLPLAEMLSVEAHPANASVPILMMHGTHDSIVPISQARMSRELLLAANYQVKWHEYTMEHSVCINQIEDISTWLNWILQPL</sequence>
<dbReference type="RefSeq" id="WP_028462197.1">
    <property type="nucleotide sequence ID" value="NZ_FSRO01000001.1"/>
</dbReference>
<protein>
    <submittedName>
        <fullName evidence="4">Phospholipase/carboxylesterase</fullName>
    </submittedName>
</protein>
<accession>A0A1N6JA81</accession>
<keyword evidence="2" id="KW-0378">Hydrolase</keyword>
<dbReference type="GO" id="GO:0016787">
    <property type="term" value="F:hydrolase activity"/>
    <property type="evidence" value="ECO:0007669"/>
    <property type="project" value="UniProtKB-KW"/>
</dbReference>
<proteinExistence type="inferred from homology"/>
<dbReference type="InterPro" id="IPR029058">
    <property type="entry name" value="AB_hydrolase_fold"/>
</dbReference>
<gene>
    <name evidence="4" type="ORF">SAMN02743940_2434</name>
</gene>
<evidence type="ECO:0000259" key="3">
    <source>
        <dbReference type="Pfam" id="PF02230"/>
    </source>
</evidence>
<dbReference type="Pfam" id="PF02230">
    <property type="entry name" value="Abhydrolase_2"/>
    <property type="match status" value="1"/>
</dbReference>
<dbReference type="AlphaFoldDB" id="A0A1N6JA81"/>
<dbReference type="STRING" id="44575.SAMN05216419_10483"/>
<reference evidence="4 5" key="1">
    <citation type="submission" date="2016-12" db="EMBL/GenBank/DDBJ databases">
        <authorList>
            <person name="Song W.-J."/>
            <person name="Kurnit D.M."/>
        </authorList>
    </citation>
    <scope>NUCLEOTIDE SEQUENCE [LARGE SCALE GENOMIC DNA]</scope>
    <source>
        <strain evidence="4 5">ATCC 49181</strain>
    </source>
</reference>
<organism evidence="4 5">
    <name type="scientific">Nitrosomonas cryotolerans ATCC 49181</name>
    <dbReference type="NCBI Taxonomy" id="1131553"/>
    <lineage>
        <taxon>Bacteria</taxon>
        <taxon>Pseudomonadati</taxon>
        <taxon>Pseudomonadota</taxon>
        <taxon>Betaproteobacteria</taxon>
        <taxon>Nitrosomonadales</taxon>
        <taxon>Nitrosomonadaceae</taxon>
        <taxon>Nitrosomonas</taxon>
    </lineage>
</organism>
<evidence type="ECO:0000313" key="4">
    <source>
        <dbReference type="EMBL" id="SIO41155.1"/>
    </source>
</evidence>
<evidence type="ECO:0000256" key="2">
    <source>
        <dbReference type="ARBA" id="ARBA00022801"/>
    </source>
</evidence>
<evidence type="ECO:0000313" key="5">
    <source>
        <dbReference type="Proteomes" id="UP000185062"/>
    </source>
</evidence>
<dbReference type="InterPro" id="IPR003140">
    <property type="entry name" value="PLipase/COase/thioEstase"/>
</dbReference>
<comment type="similarity">
    <text evidence="1">Belongs to the AB hydrolase superfamily. AB hydrolase 2 family.</text>
</comment>
<feature type="domain" description="Phospholipase/carboxylesterase/thioesterase" evidence="3">
    <location>
        <begin position="18"/>
        <end position="222"/>
    </location>
</feature>
<dbReference type="Gene3D" id="3.40.50.1820">
    <property type="entry name" value="alpha/beta hydrolase"/>
    <property type="match status" value="1"/>
</dbReference>
<dbReference type="PANTHER" id="PTHR10655">
    <property type="entry name" value="LYSOPHOSPHOLIPASE-RELATED"/>
    <property type="match status" value="1"/>
</dbReference>
<dbReference type="SUPFAM" id="SSF53474">
    <property type="entry name" value="alpha/beta-Hydrolases"/>
    <property type="match status" value="1"/>
</dbReference>
<evidence type="ECO:0000256" key="1">
    <source>
        <dbReference type="ARBA" id="ARBA00006499"/>
    </source>
</evidence>